<evidence type="ECO:0000313" key="1">
    <source>
        <dbReference type="EMBL" id="PPK68680.1"/>
    </source>
</evidence>
<dbReference type="OrthoDB" id="5568397at2"/>
<proteinExistence type="predicted"/>
<dbReference type="SUPFAM" id="SSF101756">
    <property type="entry name" value="Hypothetical protein YgiW"/>
    <property type="match status" value="1"/>
</dbReference>
<dbReference type="AlphaFoldDB" id="A0A2S6GTZ5"/>
<reference evidence="1 2" key="1">
    <citation type="submission" date="2018-02" db="EMBL/GenBank/DDBJ databases">
        <title>Subsurface microbial communities from deep shales in Ohio and West Virginia, USA.</title>
        <authorList>
            <person name="Wrighton K."/>
        </authorList>
    </citation>
    <scope>NUCLEOTIDE SEQUENCE [LARGE SCALE GENOMIC DNA]</scope>
    <source>
        <strain evidence="1 2">OWC-G53F</strain>
    </source>
</reference>
<accession>A0A2S6GTZ5</accession>
<organism evidence="1 2">
    <name type="scientific">Methylobacter tundripaludum</name>
    <dbReference type="NCBI Taxonomy" id="173365"/>
    <lineage>
        <taxon>Bacteria</taxon>
        <taxon>Pseudomonadati</taxon>
        <taxon>Pseudomonadota</taxon>
        <taxon>Gammaproteobacteria</taxon>
        <taxon>Methylococcales</taxon>
        <taxon>Methylococcaceae</taxon>
        <taxon>Methylobacter</taxon>
    </lineage>
</organism>
<sequence>MKASFLPLLAVVVLMISGCAGTTPIKNLALPPVSTIEGNITQLGESGFTLVDNSGSIQVRAKLLDNKELDLSIGEKVKVYGNLQGGQEKIFDGYVIKKSSGEQIIVSNPTPHFGFIIQSSFE</sequence>
<evidence type="ECO:0008006" key="3">
    <source>
        <dbReference type="Google" id="ProtNLM"/>
    </source>
</evidence>
<gene>
    <name evidence="1" type="ORF">B0F88_11188</name>
</gene>
<dbReference type="PROSITE" id="PS51257">
    <property type="entry name" value="PROKAR_LIPOPROTEIN"/>
    <property type="match status" value="1"/>
</dbReference>
<name>A0A2S6GTZ5_9GAMM</name>
<dbReference type="RefSeq" id="WP_104424514.1">
    <property type="nucleotide sequence ID" value="NZ_PTIY01000011.1"/>
</dbReference>
<dbReference type="EMBL" id="PTIY01000011">
    <property type="protein sequence ID" value="PPK68680.1"/>
    <property type="molecule type" value="Genomic_DNA"/>
</dbReference>
<protein>
    <recommendedName>
        <fullName evidence="3">Nucleic acid binding OB-fold tRNA/helicase-type</fullName>
    </recommendedName>
</protein>
<dbReference type="Proteomes" id="UP000238071">
    <property type="component" value="Unassembled WGS sequence"/>
</dbReference>
<keyword evidence="2" id="KW-1185">Reference proteome</keyword>
<dbReference type="InterPro" id="IPR036700">
    <property type="entry name" value="BOBF_sf"/>
</dbReference>
<evidence type="ECO:0000313" key="2">
    <source>
        <dbReference type="Proteomes" id="UP000238071"/>
    </source>
</evidence>
<comment type="caution">
    <text evidence="1">The sequence shown here is derived from an EMBL/GenBank/DDBJ whole genome shotgun (WGS) entry which is preliminary data.</text>
</comment>